<dbReference type="Proteomes" id="UP000299102">
    <property type="component" value="Unassembled WGS sequence"/>
</dbReference>
<gene>
    <name evidence="2" type="ORF">EVAR_41029_1</name>
</gene>
<evidence type="ECO:0000313" key="3">
    <source>
        <dbReference type="Proteomes" id="UP000299102"/>
    </source>
</evidence>
<name>A0A4C1Z1I1_EUMVA</name>
<proteinExistence type="predicted"/>
<feature type="region of interest" description="Disordered" evidence="1">
    <location>
        <begin position="1"/>
        <end position="51"/>
    </location>
</feature>
<keyword evidence="3" id="KW-1185">Reference proteome</keyword>
<accession>A0A4C1Z1I1</accession>
<evidence type="ECO:0000313" key="2">
    <source>
        <dbReference type="EMBL" id="GBP81033.1"/>
    </source>
</evidence>
<feature type="compositionally biased region" description="Polar residues" evidence="1">
    <location>
        <begin position="35"/>
        <end position="45"/>
    </location>
</feature>
<sequence>MLRAIIGPNAPMTTDEIGPRTGAPGPARPAGTASALPTATSGRENNSFHKRNYTKIVKPNLTARIFPIFETNGPRDRYGRCFYVAQTNTSRPTYYSRRREPVCRGFISRRRGASGWRAAGRRAVRRTSRGVREGGGGTTRRNISPGGFAFVCSVVWMICDAGRNFERCFHVRASASGHLSSDDGFPCDVFLRRQRVALSEKMMLGKMTSA</sequence>
<dbReference type="EMBL" id="BGZK01001493">
    <property type="protein sequence ID" value="GBP81033.1"/>
    <property type="molecule type" value="Genomic_DNA"/>
</dbReference>
<feature type="compositionally biased region" description="Low complexity" evidence="1">
    <location>
        <begin position="19"/>
        <end position="33"/>
    </location>
</feature>
<dbReference type="AlphaFoldDB" id="A0A4C1Z1I1"/>
<reference evidence="2 3" key="1">
    <citation type="journal article" date="2019" name="Commun. Biol.">
        <title>The bagworm genome reveals a unique fibroin gene that provides high tensile strength.</title>
        <authorList>
            <person name="Kono N."/>
            <person name="Nakamura H."/>
            <person name="Ohtoshi R."/>
            <person name="Tomita M."/>
            <person name="Numata K."/>
            <person name="Arakawa K."/>
        </authorList>
    </citation>
    <scope>NUCLEOTIDE SEQUENCE [LARGE SCALE GENOMIC DNA]</scope>
</reference>
<evidence type="ECO:0000256" key="1">
    <source>
        <dbReference type="SAM" id="MobiDB-lite"/>
    </source>
</evidence>
<protein>
    <submittedName>
        <fullName evidence="2">Uncharacterized protein</fullName>
    </submittedName>
</protein>
<comment type="caution">
    <text evidence="2">The sequence shown here is derived from an EMBL/GenBank/DDBJ whole genome shotgun (WGS) entry which is preliminary data.</text>
</comment>
<organism evidence="2 3">
    <name type="scientific">Eumeta variegata</name>
    <name type="common">Bagworm moth</name>
    <name type="synonym">Eumeta japonica</name>
    <dbReference type="NCBI Taxonomy" id="151549"/>
    <lineage>
        <taxon>Eukaryota</taxon>
        <taxon>Metazoa</taxon>
        <taxon>Ecdysozoa</taxon>
        <taxon>Arthropoda</taxon>
        <taxon>Hexapoda</taxon>
        <taxon>Insecta</taxon>
        <taxon>Pterygota</taxon>
        <taxon>Neoptera</taxon>
        <taxon>Endopterygota</taxon>
        <taxon>Lepidoptera</taxon>
        <taxon>Glossata</taxon>
        <taxon>Ditrysia</taxon>
        <taxon>Tineoidea</taxon>
        <taxon>Psychidae</taxon>
        <taxon>Oiketicinae</taxon>
        <taxon>Eumeta</taxon>
    </lineage>
</organism>